<sequence>MAATSLQQQLKRLKSAPTGALAVERDYSSLLFTKKEAAALDRDEFYKIGLAGLSGMKKIDNAFDTYAPELFWKDKKRFNRAMLQKDEAEQFDRRIETFLLRLAAHFHHQCCRQVLEWLIHNYQIHTYNAEALLLAFLPYHSVNSFGRLLHILKFNSTAWDWLTEYQRDAAPIPMNILCRACQVGRSYGLVSTLSNFVQMAIEQLGSTYANDKMQNYFTFLVSLFGILIENSTADGTVDDQLLARLMPFLSVALKSKLEAFKCAGIMLLICLAVNVATLDNETVQNALKLLLYKLRPNTFPLVLRAVCVLCQRLSLDTLPRNATLRIVYNDDELKATTEIQKLMELFDLSHFLVPFWRILVDAYRTGENETWRDAYLTMLLKTMDLEGMDRFQAEKAAHFLSLLLEEEQSQRSCEERFQRELSDSKLKGAVLRYAKAIEHRLGGEKEESTNGIMMDSAVAPFYSN</sequence>
<reference evidence="3 4" key="1">
    <citation type="submission" date="2024-10" db="EMBL/GenBank/DDBJ databases">
        <authorList>
            <person name="Kim D."/>
        </authorList>
    </citation>
    <scope>NUCLEOTIDE SEQUENCE [LARGE SCALE GENOMIC DNA]</scope>
    <source>
        <strain evidence="3">Taebaek</strain>
    </source>
</reference>
<keyword evidence="1" id="KW-0698">rRNA processing</keyword>
<gene>
    <name evidence="3" type="ORF">niasHS_014613</name>
</gene>
<keyword evidence="1" id="KW-0687">Ribonucleoprotein</keyword>
<dbReference type="InterPro" id="IPR040191">
    <property type="entry name" value="UTP10"/>
</dbReference>
<organism evidence="3 4">
    <name type="scientific">Heterodera schachtii</name>
    <name type="common">Sugarbeet cyst nematode worm</name>
    <name type="synonym">Tylenchus schachtii</name>
    <dbReference type="NCBI Taxonomy" id="97005"/>
    <lineage>
        <taxon>Eukaryota</taxon>
        <taxon>Metazoa</taxon>
        <taxon>Ecdysozoa</taxon>
        <taxon>Nematoda</taxon>
        <taxon>Chromadorea</taxon>
        <taxon>Rhabditida</taxon>
        <taxon>Tylenchina</taxon>
        <taxon>Tylenchomorpha</taxon>
        <taxon>Tylenchoidea</taxon>
        <taxon>Heteroderidae</taxon>
        <taxon>Heteroderinae</taxon>
        <taxon>Heterodera</taxon>
    </lineage>
</organism>
<dbReference type="Proteomes" id="UP001620645">
    <property type="component" value="Unassembled WGS sequence"/>
</dbReference>
<comment type="similarity">
    <text evidence="1">Belongs to the HEATR1/UTP10 family.</text>
</comment>
<keyword evidence="1" id="KW-0539">Nucleus</keyword>
<dbReference type="SUPFAM" id="SSF48371">
    <property type="entry name" value="ARM repeat"/>
    <property type="match status" value="1"/>
</dbReference>
<dbReference type="PANTHER" id="PTHR13457">
    <property type="entry name" value="BAP28"/>
    <property type="match status" value="1"/>
</dbReference>
<evidence type="ECO:0000259" key="2">
    <source>
        <dbReference type="Pfam" id="PF12397"/>
    </source>
</evidence>
<dbReference type="InterPro" id="IPR022125">
    <property type="entry name" value="U3snoRNP10_N"/>
</dbReference>
<dbReference type="EMBL" id="JBICCN010000309">
    <property type="protein sequence ID" value="KAL3078831.1"/>
    <property type="molecule type" value="Genomic_DNA"/>
</dbReference>
<accession>A0ABD2IHU1</accession>
<dbReference type="GO" id="GO:1990904">
    <property type="term" value="C:ribonucleoprotein complex"/>
    <property type="evidence" value="ECO:0007669"/>
    <property type="project" value="UniProtKB-KW"/>
</dbReference>
<dbReference type="GO" id="GO:0006364">
    <property type="term" value="P:rRNA processing"/>
    <property type="evidence" value="ECO:0007669"/>
    <property type="project" value="UniProtKB-UniRule"/>
</dbReference>
<dbReference type="PANTHER" id="PTHR13457:SF1">
    <property type="entry name" value="HEAT REPEAT-CONTAINING PROTEIN 1"/>
    <property type="match status" value="1"/>
</dbReference>
<dbReference type="InterPro" id="IPR016024">
    <property type="entry name" value="ARM-type_fold"/>
</dbReference>
<comment type="function">
    <text evidence="1">Involved in nucleolar processing of pre-18S ribosomal RNA.</text>
</comment>
<keyword evidence="4" id="KW-1185">Reference proteome</keyword>
<keyword evidence="1" id="KW-0690">Ribosome biogenesis</keyword>
<dbReference type="GO" id="GO:0005730">
    <property type="term" value="C:nucleolus"/>
    <property type="evidence" value="ECO:0007669"/>
    <property type="project" value="UniProtKB-SubCell"/>
</dbReference>
<proteinExistence type="inferred from homology"/>
<dbReference type="AlphaFoldDB" id="A0ABD2IHU1"/>
<comment type="caution">
    <text evidence="3">The sequence shown here is derived from an EMBL/GenBank/DDBJ whole genome shotgun (WGS) entry which is preliminary data.</text>
</comment>
<evidence type="ECO:0000313" key="4">
    <source>
        <dbReference type="Proteomes" id="UP001620645"/>
    </source>
</evidence>
<feature type="domain" description="U3 small nucleolar RNA-associated protein 10 N-terminal" evidence="2">
    <location>
        <begin position="241"/>
        <end position="357"/>
    </location>
</feature>
<dbReference type="Pfam" id="PF12397">
    <property type="entry name" value="U3snoRNP10"/>
    <property type="match status" value="1"/>
</dbReference>
<evidence type="ECO:0000313" key="3">
    <source>
        <dbReference type="EMBL" id="KAL3078831.1"/>
    </source>
</evidence>
<evidence type="ECO:0000256" key="1">
    <source>
        <dbReference type="RuleBase" id="RU367065"/>
    </source>
</evidence>
<protein>
    <recommendedName>
        <fullName evidence="1">HEAT repeat-containing protein 1</fullName>
    </recommendedName>
</protein>
<name>A0ABD2IHU1_HETSC</name>
<comment type="subcellular location">
    <subcellularLocation>
        <location evidence="1">Nucleus</location>
        <location evidence="1">Nucleolus</location>
    </subcellularLocation>
</comment>